<organism evidence="2 3">
    <name type="scientific">Panicum virgatum</name>
    <name type="common">Blackwell switchgrass</name>
    <dbReference type="NCBI Taxonomy" id="38727"/>
    <lineage>
        <taxon>Eukaryota</taxon>
        <taxon>Viridiplantae</taxon>
        <taxon>Streptophyta</taxon>
        <taxon>Embryophyta</taxon>
        <taxon>Tracheophyta</taxon>
        <taxon>Spermatophyta</taxon>
        <taxon>Magnoliopsida</taxon>
        <taxon>Liliopsida</taxon>
        <taxon>Poales</taxon>
        <taxon>Poaceae</taxon>
        <taxon>PACMAD clade</taxon>
        <taxon>Panicoideae</taxon>
        <taxon>Panicodae</taxon>
        <taxon>Paniceae</taxon>
        <taxon>Panicinae</taxon>
        <taxon>Panicum</taxon>
        <taxon>Panicum sect. Hiantes</taxon>
    </lineage>
</organism>
<dbReference type="EMBL" id="CM029037">
    <property type="protein sequence ID" value="KAG2659182.1"/>
    <property type="molecule type" value="Genomic_DNA"/>
</dbReference>
<feature type="compositionally biased region" description="Low complexity" evidence="1">
    <location>
        <begin position="109"/>
        <end position="118"/>
    </location>
</feature>
<accession>A0A8T0XCF4</accession>
<name>A0A8T0XCF4_PANVG</name>
<dbReference type="AlphaFoldDB" id="A0A8T0XCF4"/>
<evidence type="ECO:0000256" key="1">
    <source>
        <dbReference type="SAM" id="MobiDB-lite"/>
    </source>
</evidence>
<evidence type="ECO:0000313" key="3">
    <source>
        <dbReference type="Proteomes" id="UP000823388"/>
    </source>
</evidence>
<gene>
    <name evidence="2" type="ORF">PVAP13_1KG341205</name>
</gene>
<reference evidence="2" key="1">
    <citation type="submission" date="2020-05" db="EMBL/GenBank/DDBJ databases">
        <title>WGS assembly of Panicum virgatum.</title>
        <authorList>
            <person name="Lovell J.T."/>
            <person name="Jenkins J."/>
            <person name="Shu S."/>
            <person name="Juenger T.E."/>
            <person name="Schmutz J."/>
        </authorList>
    </citation>
    <scope>NUCLEOTIDE SEQUENCE</scope>
    <source>
        <strain evidence="2">AP13</strain>
    </source>
</reference>
<dbReference type="Proteomes" id="UP000823388">
    <property type="component" value="Chromosome 1K"/>
</dbReference>
<evidence type="ECO:0000313" key="2">
    <source>
        <dbReference type="EMBL" id="KAG2659182.1"/>
    </source>
</evidence>
<keyword evidence="3" id="KW-1185">Reference proteome</keyword>
<sequence length="172" mass="18738">MTVPATKLTSPFPWKPRDLVVHRNNSLSTDSSTYSPLLMPRLREPTSIPASNMRVGACKLSATAFSAFDAPSTHLVVQVDLSPRRRHAAELGHVAAELERTPRAERESSSSTTPSCTSVQPGCPPQSTLEPCPTAGRIVLPALELLDVAVPSLQRTIRRPRFFSPRTAFGRL</sequence>
<comment type="caution">
    <text evidence="2">The sequence shown here is derived from an EMBL/GenBank/DDBJ whole genome shotgun (WGS) entry which is preliminary data.</text>
</comment>
<protein>
    <submittedName>
        <fullName evidence="2">Uncharacterized protein</fullName>
    </submittedName>
</protein>
<feature type="region of interest" description="Disordered" evidence="1">
    <location>
        <begin position="99"/>
        <end position="128"/>
    </location>
</feature>
<proteinExistence type="predicted"/>
<feature type="compositionally biased region" description="Basic and acidic residues" evidence="1">
    <location>
        <begin position="99"/>
        <end position="108"/>
    </location>
</feature>